<organism evidence="2 3">
    <name type="scientific">Mycena metata</name>
    <dbReference type="NCBI Taxonomy" id="1033252"/>
    <lineage>
        <taxon>Eukaryota</taxon>
        <taxon>Fungi</taxon>
        <taxon>Dikarya</taxon>
        <taxon>Basidiomycota</taxon>
        <taxon>Agaricomycotina</taxon>
        <taxon>Agaricomycetes</taxon>
        <taxon>Agaricomycetidae</taxon>
        <taxon>Agaricales</taxon>
        <taxon>Marasmiineae</taxon>
        <taxon>Mycenaceae</taxon>
        <taxon>Mycena</taxon>
    </lineage>
</organism>
<keyword evidence="3" id="KW-1185">Reference proteome</keyword>
<sequence length="170" mass="18407">MSTISLVFLQPLPPLSSVSRPPLPGTPLSCTFIKGLVRQRRPPHPGNNEVNSERRATSAGTRWMDWRRRTDRSGSGELRPRSPSPDNPSPRCPIGCSCPAASRSPPRRPHSFAESAHPTPFSVELADQVKMMARSKIGVHCSQDGSPSIRRIDAAPVRAGLPGHPVALLS</sequence>
<accession>A0AAD7IG92</accession>
<feature type="compositionally biased region" description="Low complexity" evidence="1">
    <location>
        <begin position="92"/>
        <end position="104"/>
    </location>
</feature>
<evidence type="ECO:0000313" key="3">
    <source>
        <dbReference type="Proteomes" id="UP001215598"/>
    </source>
</evidence>
<feature type="region of interest" description="Disordered" evidence="1">
    <location>
        <begin position="38"/>
        <end position="116"/>
    </location>
</feature>
<comment type="caution">
    <text evidence="2">The sequence shown here is derived from an EMBL/GenBank/DDBJ whole genome shotgun (WGS) entry which is preliminary data.</text>
</comment>
<evidence type="ECO:0000256" key="1">
    <source>
        <dbReference type="SAM" id="MobiDB-lite"/>
    </source>
</evidence>
<gene>
    <name evidence="2" type="ORF">B0H16DRAFT_50611</name>
</gene>
<dbReference type="AlphaFoldDB" id="A0AAD7IG92"/>
<proteinExistence type="predicted"/>
<feature type="compositionally biased region" description="Basic and acidic residues" evidence="1">
    <location>
        <begin position="64"/>
        <end position="80"/>
    </location>
</feature>
<evidence type="ECO:0000313" key="2">
    <source>
        <dbReference type="EMBL" id="KAJ7741103.1"/>
    </source>
</evidence>
<name>A0AAD7IG92_9AGAR</name>
<feature type="compositionally biased region" description="Pro residues" evidence="1">
    <location>
        <begin position="82"/>
        <end position="91"/>
    </location>
</feature>
<reference evidence="2" key="1">
    <citation type="submission" date="2023-03" db="EMBL/GenBank/DDBJ databases">
        <title>Massive genome expansion in bonnet fungi (Mycena s.s.) driven by repeated elements and novel gene families across ecological guilds.</title>
        <authorList>
            <consortium name="Lawrence Berkeley National Laboratory"/>
            <person name="Harder C.B."/>
            <person name="Miyauchi S."/>
            <person name="Viragh M."/>
            <person name="Kuo A."/>
            <person name="Thoen E."/>
            <person name="Andreopoulos B."/>
            <person name="Lu D."/>
            <person name="Skrede I."/>
            <person name="Drula E."/>
            <person name="Henrissat B."/>
            <person name="Morin E."/>
            <person name="Kohler A."/>
            <person name="Barry K."/>
            <person name="LaButti K."/>
            <person name="Morin E."/>
            <person name="Salamov A."/>
            <person name="Lipzen A."/>
            <person name="Mereny Z."/>
            <person name="Hegedus B."/>
            <person name="Baldrian P."/>
            <person name="Stursova M."/>
            <person name="Weitz H."/>
            <person name="Taylor A."/>
            <person name="Grigoriev I.V."/>
            <person name="Nagy L.G."/>
            <person name="Martin F."/>
            <person name="Kauserud H."/>
        </authorList>
    </citation>
    <scope>NUCLEOTIDE SEQUENCE</scope>
    <source>
        <strain evidence="2">CBHHK182m</strain>
    </source>
</reference>
<dbReference type="EMBL" id="JARKIB010000100">
    <property type="protein sequence ID" value="KAJ7741103.1"/>
    <property type="molecule type" value="Genomic_DNA"/>
</dbReference>
<protein>
    <submittedName>
        <fullName evidence="2">Uncharacterized protein</fullName>
    </submittedName>
</protein>
<dbReference type="Proteomes" id="UP001215598">
    <property type="component" value="Unassembled WGS sequence"/>
</dbReference>